<dbReference type="PROSITE" id="PS01155">
    <property type="entry name" value="ENDONUCLEASE_III_2"/>
    <property type="match status" value="1"/>
</dbReference>
<keyword evidence="11" id="KW-0411">Iron-sulfur</keyword>
<dbReference type="SUPFAM" id="SSF55811">
    <property type="entry name" value="Nudix"/>
    <property type="match status" value="1"/>
</dbReference>
<keyword evidence="6" id="KW-0004">4Fe-4S</keyword>
<dbReference type="PROSITE" id="PS00764">
    <property type="entry name" value="ENDONUCLEASE_III_1"/>
    <property type="match status" value="1"/>
</dbReference>
<dbReference type="InterPro" id="IPR015797">
    <property type="entry name" value="NUDIX_hydrolase-like_dom_sf"/>
</dbReference>
<dbReference type="InterPro" id="IPR004036">
    <property type="entry name" value="Endonuclease-III-like_CS2"/>
</dbReference>
<evidence type="ECO:0000259" key="15">
    <source>
        <dbReference type="SMART" id="SM00478"/>
    </source>
</evidence>
<gene>
    <name evidence="16" type="primary">mutY</name>
    <name evidence="16" type="ORF">E4634_13985</name>
</gene>
<accession>A0A4Z0LZJ4</accession>
<evidence type="ECO:0000256" key="3">
    <source>
        <dbReference type="ARBA" id="ARBA00008343"/>
    </source>
</evidence>
<dbReference type="InterPro" id="IPR000445">
    <property type="entry name" value="HhH_motif"/>
</dbReference>
<dbReference type="InterPro" id="IPR004035">
    <property type="entry name" value="Endouclease-III_FeS-bd_BS"/>
</dbReference>
<dbReference type="Gene3D" id="1.10.1670.10">
    <property type="entry name" value="Helix-hairpin-Helix base-excision DNA repair enzymes (C-terminal)"/>
    <property type="match status" value="1"/>
</dbReference>
<evidence type="ECO:0000256" key="10">
    <source>
        <dbReference type="ARBA" id="ARBA00023004"/>
    </source>
</evidence>
<keyword evidence="13 14" id="KW-0326">Glycosidase</keyword>
<comment type="function">
    <text evidence="2">Adenine glycosylase active on G-A mispairs. MutY also corrects error-prone DNA synthesis past GO lesions which are due to the oxidatively damaged form of guanine: 7,8-dihydro-8-oxoguanine (8-oxo-dGTP).</text>
</comment>
<dbReference type="Proteomes" id="UP000298050">
    <property type="component" value="Unassembled WGS sequence"/>
</dbReference>
<comment type="caution">
    <text evidence="16">The sequence shown here is derived from an EMBL/GenBank/DDBJ whole genome shotgun (WGS) entry which is preliminary data.</text>
</comment>
<dbReference type="InterPro" id="IPR023170">
    <property type="entry name" value="HhH_base_excis_C"/>
</dbReference>
<sequence>MPRRPAFHRRVLDWFDVHGRHDLPWQASRDPYRVWVSEIMLQQTQVKTVIPYYQRFLQRFPDVHALANAEQDEVLHHWTGLGYYARARNLQKAAQVVRDEYAGEFPASLEDLAGLPGIGRSTAGSILAAAFGQRGIILDGNVKRVLARHRAVEGWPGKTAVHDALWEIAEELTPRERHADYNQAMMDLGATLCTRSSPRCGDCPVAADCVAREQGNPGAYPGKKPRKTMPVRNTRFFMARNPAGELWLEKRPAPGIWGGLWCFPEAGERDPAAWCLDVFGAEPGSIEAWHEFRHTFSHYHLDIQPVLLHVPAPAAAVMEADRQLWYNVRENPRIGLAAPVVDLLRQLATGSSPAAGTRKSPKAKE</sequence>
<evidence type="ECO:0000256" key="7">
    <source>
        <dbReference type="ARBA" id="ARBA00022723"/>
    </source>
</evidence>
<dbReference type="Pfam" id="PF00730">
    <property type="entry name" value="HhH-GPD"/>
    <property type="match status" value="1"/>
</dbReference>
<dbReference type="InterPro" id="IPR005760">
    <property type="entry name" value="A/G_AdeGlyc_MutY"/>
</dbReference>
<organism evidence="16 17">
    <name type="scientific">Mangrovimicrobium sediminis</name>
    <dbReference type="NCBI Taxonomy" id="2562682"/>
    <lineage>
        <taxon>Bacteria</taxon>
        <taxon>Pseudomonadati</taxon>
        <taxon>Pseudomonadota</taxon>
        <taxon>Gammaproteobacteria</taxon>
        <taxon>Cellvibrionales</taxon>
        <taxon>Halieaceae</taxon>
        <taxon>Mangrovimicrobium</taxon>
    </lineage>
</organism>
<evidence type="ECO:0000256" key="12">
    <source>
        <dbReference type="ARBA" id="ARBA00023204"/>
    </source>
</evidence>
<evidence type="ECO:0000256" key="4">
    <source>
        <dbReference type="ARBA" id="ARBA00012045"/>
    </source>
</evidence>
<evidence type="ECO:0000313" key="17">
    <source>
        <dbReference type="Proteomes" id="UP000298050"/>
    </source>
</evidence>
<evidence type="ECO:0000256" key="8">
    <source>
        <dbReference type="ARBA" id="ARBA00022763"/>
    </source>
</evidence>
<keyword evidence="8 14" id="KW-0227">DNA damage</keyword>
<dbReference type="InterPro" id="IPR003265">
    <property type="entry name" value="HhH-GPD_domain"/>
</dbReference>
<dbReference type="InterPro" id="IPR029119">
    <property type="entry name" value="MutY_C"/>
</dbReference>
<dbReference type="GO" id="GO:0046872">
    <property type="term" value="F:metal ion binding"/>
    <property type="evidence" value="ECO:0007669"/>
    <property type="project" value="UniProtKB-UniRule"/>
</dbReference>
<protein>
    <recommendedName>
        <fullName evidence="5 14">Adenine DNA glycosylase</fullName>
        <ecNumber evidence="4 14">3.2.2.31</ecNumber>
    </recommendedName>
</protein>
<dbReference type="NCBIfam" id="TIGR01084">
    <property type="entry name" value="mutY"/>
    <property type="match status" value="1"/>
</dbReference>
<dbReference type="GO" id="GO:0032357">
    <property type="term" value="F:oxidized purine DNA binding"/>
    <property type="evidence" value="ECO:0007669"/>
    <property type="project" value="TreeGrafter"/>
</dbReference>
<evidence type="ECO:0000313" key="16">
    <source>
        <dbReference type="EMBL" id="TGD72630.1"/>
    </source>
</evidence>
<dbReference type="RefSeq" id="WP_135444926.1">
    <property type="nucleotide sequence ID" value="NZ_SRLE01000009.1"/>
</dbReference>
<dbReference type="CDD" id="cd03431">
    <property type="entry name" value="NUDIX_DNA_Glycosylase_C-MutY"/>
    <property type="match status" value="1"/>
</dbReference>
<dbReference type="Pfam" id="PF14815">
    <property type="entry name" value="NUDIX_4"/>
    <property type="match status" value="1"/>
</dbReference>
<dbReference type="InterPro" id="IPR044298">
    <property type="entry name" value="MIG/MutY"/>
</dbReference>
<proteinExistence type="inferred from homology"/>
<dbReference type="Gene3D" id="1.10.340.30">
    <property type="entry name" value="Hypothetical protein, domain 2"/>
    <property type="match status" value="1"/>
</dbReference>
<dbReference type="Gene3D" id="3.90.79.10">
    <property type="entry name" value="Nucleoside Triphosphate Pyrophosphohydrolase"/>
    <property type="match status" value="1"/>
</dbReference>
<dbReference type="Pfam" id="PF00633">
    <property type="entry name" value="HHH"/>
    <property type="match status" value="1"/>
</dbReference>
<dbReference type="InterPro" id="IPR011257">
    <property type="entry name" value="DNA_glycosylase"/>
</dbReference>
<dbReference type="CDD" id="cd00056">
    <property type="entry name" value="ENDO3c"/>
    <property type="match status" value="1"/>
</dbReference>
<dbReference type="NCBIfam" id="NF008132">
    <property type="entry name" value="PRK10880.1"/>
    <property type="match status" value="1"/>
</dbReference>
<evidence type="ECO:0000256" key="5">
    <source>
        <dbReference type="ARBA" id="ARBA00022023"/>
    </source>
</evidence>
<dbReference type="GO" id="GO:0006284">
    <property type="term" value="P:base-excision repair"/>
    <property type="evidence" value="ECO:0007669"/>
    <property type="project" value="UniProtKB-UniRule"/>
</dbReference>
<evidence type="ECO:0000256" key="14">
    <source>
        <dbReference type="RuleBase" id="RU365096"/>
    </source>
</evidence>
<dbReference type="FunFam" id="1.10.340.30:FF:000002">
    <property type="entry name" value="Adenine DNA glycosylase"/>
    <property type="match status" value="1"/>
</dbReference>
<feature type="domain" description="HhH-GPD" evidence="15">
    <location>
        <begin position="40"/>
        <end position="191"/>
    </location>
</feature>
<evidence type="ECO:0000256" key="13">
    <source>
        <dbReference type="ARBA" id="ARBA00023295"/>
    </source>
</evidence>
<evidence type="ECO:0000256" key="9">
    <source>
        <dbReference type="ARBA" id="ARBA00022801"/>
    </source>
</evidence>
<dbReference type="PANTHER" id="PTHR42944">
    <property type="entry name" value="ADENINE DNA GLYCOSYLASE"/>
    <property type="match status" value="1"/>
</dbReference>
<comment type="cofactor">
    <cofactor evidence="14">
        <name>[4Fe-4S] cluster</name>
        <dbReference type="ChEBI" id="CHEBI:49883"/>
    </cofactor>
    <text evidence="14">Binds 1 [4Fe-4S] cluster.</text>
</comment>
<name>A0A4Z0LZJ4_9GAMM</name>
<dbReference type="OrthoDB" id="9802365at2"/>
<reference evidence="16 17" key="1">
    <citation type="submission" date="2019-04" db="EMBL/GenBank/DDBJ databases">
        <title>Taxonomy of novel Haliea sp. from mangrove soil of West Coast of India.</title>
        <authorList>
            <person name="Verma A."/>
            <person name="Kumar P."/>
            <person name="Krishnamurthi S."/>
        </authorList>
    </citation>
    <scope>NUCLEOTIDE SEQUENCE [LARGE SCALE GENOMIC DNA]</scope>
    <source>
        <strain evidence="16 17">SAOS-164</strain>
    </source>
</reference>
<dbReference type="SMART" id="SM00478">
    <property type="entry name" value="ENDO3c"/>
    <property type="match status" value="1"/>
</dbReference>
<keyword evidence="10 14" id="KW-0408">Iron</keyword>
<dbReference type="AlphaFoldDB" id="A0A4Z0LZJ4"/>
<dbReference type="PANTHER" id="PTHR42944:SF1">
    <property type="entry name" value="ADENINE DNA GLYCOSYLASE"/>
    <property type="match status" value="1"/>
</dbReference>
<keyword evidence="17" id="KW-1185">Reference proteome</keyword>
<dbReference type="GO" id="GO:0051539">
    <property type="term" value="F:4 iron, 4 sulfur cluster binding"/>
    <property type="evidence" value="ECO:0007669"/>
    <property type="project" value="UniProtKB-UniRule"/>
</dbReference>
<dbReference type="GO" id="GO:0035485">
    <property type="term" value="F:adenine/guanine mispair binding"/>
    <property type="evidence" value="ECO:0007669"/>
    <property type="project" value="TreeGrafter"/>
</dbReference>
<evidence type="ECO:0000256" key="11">
    <source>
        <dbReference type="ARBA" id="ARBA00023014"/>
    </source>
</evidence>
<dbReference type="GO" id="GO:0000701">
    <property type="term" value="F:purine-specific mismatch base pair DNA N-glycosylase activity"/>
    <property type="evidence" value="ECO:0007669"/>
    <property type="project" value="UniProtKB-EC"/>
</dbReference>
<comment type="catalytic activity">
    <reaction evidence="1 14">
        <text>Hydrolyzes free adenine bases from 7,8-dihydro-8-oxoguanine:adenine mismatched double-stranded DNA, leaving an apurinic site.</text>
        <dbReference type="EC" id="3.2.2.31"/>
    </reaction>
</comment>
<dbReference type="GO" id="GO:0006298">
    <property type="term" value="P:mismatch repair"/>
    <property type="evidence" value="ECO:0007669"/>
    <property type="project" value="TreeGrafter"/>
</dbReference>
<dbReference type="EMBL" id="SRLE01000009">
    <property type="protein sequence ID" value="TGD72630.1"/>
    <property type="molecule type" value="Genomic_DNA"/>
</dbReference>
<evidence type="ECO:0000256" key="1">
    <source>
        <dbReference type="ARBA" id="ARBA00000843"/>
    </source>
</evidence>
<evidence type="ECO:0000256" key="6">
    <source>
        <dbReference type="ARBA" id="ARBA00022485"/>
    </source>
</evidence>
<comment type="similarity">
    <text evidence="3 14">Belongs to the Nth/MutY family.</text>
</comment>
<keyword evidence="7" id="KW-0479">Metal-binding</keyword>
<dbReference type="GO" id="GO:0034039">
    <property type="term" value="F:8-oxo-7,8-dihydroguanine DNA N-glycosylase activity"/>
    <property type="evidence" value="ECO:0007669"/>
    <property type="project" value="TreeGrafter"/>
</dbReference>
<evidence type="ECO:0000256" key="2">
    <source>
        <dbReference type="ARBA" id="ARBA00002933"/>
    </source>
</evidence>
<dbReference type="EC" id="3.2.2.31" evidence="4 14"/>
<keyword evidence="9" id="KW-0378">Hydrolase</keyword>
<keyword evidence="12" id="KW-0234">DNA repair</keyword>
<dbReference type="SUPFAM" id="SSF48150">
    <property type="entry name" value="DNA-glycosylase"/>
    <property type="match status" value="1"/>
</dbReference>